<reference evidence="2 3" key="1">
    <citation type="submission" date="2021-08" db="EMBL/GenBank/DDBJ databases">
        <title>Draft Genome Sequence of Phanerochaete sordida strain YK-624.</title>
        <authorList>
            <person name="Mori T."/>
            <person name="Dohra H."/>
            <person name="Suzuki T."/>
            <person name="Kawagishi H."/>
            <person name="Hirai H."/>
        </authorList>
    </citation>
    <scope>NUCLEOTIDE SEQUENCE [LARGE SCALE GENOMIC DNA]</scope>
    <source>
        <strain evidence="2 3">YK-624</strain>
    </source>
</reference>
<sequence length="210" mass="21578">MKSAVLAVLALAGPVLATSYQIASPPDTFNVTLPNDVVALGQNVTLRCSTPILPEGESITALVYNTSITVRIPNGTIVDIGGVNSGAGCTSPLNGRAAGGFTLETDKINQSGTYTVMWNQTYGTVPNVSDANATTCNTFNPLSYQTWILSSKFTVVMADPNAPTPALTDTVFTLSPAPTGKILVSNGAQATAMSVAMVIGAVGVAVLRLL</sequence>
<keyword evidence="1" id="KW-0732">Signal</keyword>
<dbReference type="OrthoDB" id="10657574at2759"/>
<feature type="signal peptide" evidence="1">
    <location>
        <begin position="1"/>
        <end position="17"/>
    </location>
</feature>
<evidence type="ECO:0000313" key="3">
    <source>
        <dbReference type="Proteomes" id="UP000703269"/>
    </source>
</evidence>
<feature type="chain" id="PRO_5040245305" description="Ig-like domain-containing protein" evidence="1">
    <location>
        <begin position="18"/>
        <end position="210"/>
    </location>
</feature>
<gene>
    <name evidence="2" type="ORF">PsYK624_041330</name>
</gene>
<evidence type="ECO:0000313" key="2">
    <source>
        <dbReference type="EMBL" id="GJE88050.1"/>
    </source>
</evidence>
<protein>
    <recommendedName>
        <fullName evidence="4">Ig-like domain-containing protein</fullName>
    </recommendedName>
</protein>
<comment type="caution">
    <text evidence="2">The sequence shown here is derived from an EMBL/GenBank/DDBJ whole genome shotgun (WGS) entry which is preliminary data.</text>
</comment>
<organism evidence="2 3">
    <name type="scientific">Phanerochaete sordida</name>
    <dbReference type="NCBI Taxonomy" id="48140"/>
    <lineage>
        <taxon>Eukaryota</taxon>
        <taxon>Fungi</taxon>
        <taxon>Dikarya</taxon>
        <taxon>Basidiomycota</taxon>
        <taxon>Agaricomycotina</taxon>
        <taxon>Agaricomycetes</taxon>
        <taxon>Polyporales</taxon>
        <taxon>Phanerochaetaceae</taxon>
        <taxon>Phanerochaete</taxon>
    </lineage>
</organism>
<evidence type="ECO:0000256" key="1">
    <source>
        <dbReference type="SAM" id="SignalP"/>
    </source>
</evidence>
<accession>A0A9P3G5Q7</accession>
<evidence type="ECO:0008006" key="4">
    <source>
        <dbReference type="Google" id="ProtNLM"/>
    </source>
</evidence>
<dbReference type="Proteomes" id="UP000703269">
    <property type="component" value="Unassembled WGS sequence"/>
</dbReference>
<proteinExistence type="predicted"/>
<name>A0A9P3G5Q7_9APHY</name>
<dbReference type="EMBL" id="BPQB01000008">
    <property type="protein sequence ID" value="GJE88050.1"/>
    <property type="molecule type" value="Genomic_DNA"/>
</dbReference>
<keyword evidence="3" id="KW-1185">Reference proteome</keyword>
<dbReference type="AlphaFoldDB" id="A0A9P3G5Q7"/>